<dbReference type="EMBL" id="CP133612">
    <property type="protein sequence ID" value="WMV09252.1"/>
    <property type="molecule type" value="Genomic_DNA"/>
</dbReference>
<evidence type="ECO:0000313" key="2">
    <source>
        <dbReference type="Proteomes" id="UP001234989"/>
    </source>
</evidence>
<organism evidence="1 2">
    <name type="scientific">Solanum verrucosum</name>
    <dbReference type="NCBI Taxonomy" id="315347"/>
    <lineage>
        <taxon>Eukaryota</taxon>
        <taxon>Viridiplantae</taxon>
        <taxon>Streptophyta</taxon>
        <taxon>Embryophyta</taxon>
        <taxon>Tracheophyta</taxon>
        <taxon>Spermatophyta</taxon>
        <taxon>Magnoliopsida</taxon>
        <taxon>eudicotyledons</taxon>
        <taxon>Gunneridae</taxon>
        <taxon>Pentapetalae</taxon>
        <taxon>asterids</taxon>
        <taxon>lamiids</taxon>
        <taxon>Solanales</taxon>
        <taxon>Solanaceae</taxon>
        <taxon>Solanoideae</taxon>
        <taxon>Solaneae</taxon>
        <taxon>Solanum</taxon>
    </lineage>
</organism>
<dbReference type="Gene3D" id="3.30.70.270">
    <property type="match status" value="1"/>
</dbReference>
<dbReference type="InterPro" id="IPR043502">
    <property type="entry name" value="DNA/RNA_pol_sf"/>
</dbReference>
<sequence>MIEIQSLIRLAVYYRWFVEGLSTIAEPLTQLTPLDILFILFKESELRFRKLKEFLATSPILTLSLEGERFMVYNDASIVDLVCLLMKHIPVIAYVLQLYVHEHNYALMLCSLWW</sequence>
<name>A0AAF0PQZ0_SOLVR</name>
<reference evidence="1" key="1">
    <citation type="submission" date="2023-08" db="EMBL/GenBank/DDBJ databases">
        <title>A de novo genome assembly of Solanum verrucosum Schlechtendal, a Mexican diploid species geographically isolated from the other diploid A-genome species in potato relatives.</title>
        <authorList>
            <person name="Hosaka K."/>
        </authorList>
    </citation>
    <scope>NUCLEOTIDE SEQUENCE</scope>
    <source>
        <tissue evidence="1">Young leaves</tissue>
    </source>
</reference>
<accession>A0AAF0PQZ0</accession>
<gene>
    <name evidence="1" type="ORF">MTR67_002637</name>
</gene>
<dbReference type="AlphaFoldDB" id="A0AAF0PQZ0"/>
<evidence type="ECO:0000313" key="1">
    <source>
        <dbReference type="EMBL" id="WMV09252.1"/>
    </source>
</evidence>
<protein>
    <submittedName>
        <fullName evidence="1">Uncharacterized protein</fullName>
    </submittedName>
</protein>
<dbReference type="SUPFAM" id="SSF56672">
    <property type="entry name" value="DNA/RNA polymerases"/>
    <property type="match status" value="1"/>
</dbReference>
<dbReference type="InterPro" id="IPR043128">
    <property type="entry name" value="Rev_trsase/Diguanyl_cyclase"/>
</dbReference>
<keyword evidence="2" id="KW-1185">Reference proteome</keyword>
<dbReference type="Proteomes" id="UP001234989">
    <property type="component" value="Chromosome 1"/>
</dbReference>
<proteinExistence type="predicted"/>